<accession>A0A4Q2U9S2</accession>
<dbReference type="Pfam" id="PF00753">
    <property type="entry name" value="Lactamase_B"/>
    <property type="match status" value="1"/>
</dbReference>
<reference evidence="6 7" key="2">
    <citation type="submission" date="2019-02" db="EMBL/GenBank/DDBJ databases">
        <title>'Lichenibacterium ramalinii' gen. nov. sp. nov., 'Lichenibacterium minor' gen. nov. sp. nov.</title>
        <authorList>
            <person name="Pankratov T."/>
        </authorList>
    </citation>
    <scope>NUCLEOTIDE SEQUENCE [LARGE SCALE GENOMIC DNA]</scope>
    <source>
        <strain evidence="6 7">RmlP026</strain>
    </source>
</reference>
<dbReference type="Proteomes" id="UP000290759">
    <property type="component" value="Unassembled WGS sequence"/>
</dbReference>
<dbReference type="OrthoDB" id="9773738at2"/>
<dbReference type="GO" id="GO:0016787">
    <property type="term" value="F:hydrolase activity"/>
    <property type="evidence" value="ECO:0007669"/>
    <property type="project" value="UniProtKB-KW"/>
</dbReference>
<dbReference type="PANTHER" id="PTHR42978:SF6">
    <property type="entry name" value="QUORUM-QUENCHING LACTONASE YTNP-RELATED"/>
    <property type="match status" value="1"/>
</dbReference>
<dbReference type="GO" id="GO:0046872">
    <property type="term" value="F:metal ion binding"/>
    <property type="evidence" value="ECO:0007669"/>
    <property type="project" value="UniProtKB-KW"/>
</dbReference>
<dbReference type="InterPro" id="IPR036866">
    <property type="entry name" value="RibonucZ/Hydroxyglut_hydro"/>
</dbReference>
<sequence>MRHLRLGDTTVDILLDGVFEASRDILIHNGGEAALASALARWGDRPFSVDVNVALLRGPRGVDLVDAGTGTTWGPGLGHARSALAACGVAPDAVDRVFLTHLHGDHAYGLLDGAAPYFPRADVVLPEAELAFYTDPAERARLPEARHGGFDIAAAVTAAYGERLRPVPFGPVAPGVELVPLPGHTPGQGGFLVTGGGSTLLLLGDALHLEVEQAADPDFGTVYDLDPGLAAETRRAVLDRAAAEGWIVAGGHLRGFGRVARDGAGFRILPLS</sequence>
<dbReference type="AlphaFoldDB" id="A0A4Q2U9S2"/>
<reference evidence="6 7" key="1">
    <citation type="submission" date="2018-12" db="EMBL/GenBank/DDBJ databases">
        <authorList>
            <person name="Grouzdev D.S."/>
            <person name="Krutkina M.S."/>
        </authorList>
    </citation>
    <scope>NUCLEOTIDE SEQUENCE [LARGE SCALE GENOMIC DNA]</scope>
    <source>
        <strain evidence="6 7">RmlP026</strain>
    </source>
</reference>
<comment type="similarity">
    <text evidence="1">Belongs to the metallo-beta-lactamase superfamily.</text>
</comment>
<evidence type="ECO:0000256" key="2">
    <source>
        <dbReference type="ARBA" id="ARBA00022723"/>
    </source>
</evidence>
<dbReference type="SMART" id="SM00849">
    <property type="entry name" value="Lactamase_B"/>
    <property type="match status" value="1"/>
</dbReference>
<keyword evidence="7" id="KW-1185">Reference proteome</keyword>
<name>A0A4Q2U9S2_9HYPH</name>
<protein>
    <submittedName>
        <fullName evidence="6">MBL fold metallo-hydrolase</fullName>
    </submittedName>
</protein>
<dbReference type="SUPFAM" id="SSF56281">
    <property type="entry name" value="Metallo-hydrolase/oxidoreductase"/>
    <property type="match status" value="1"/>
</dbReference>
<organism evidence="6 7">
    <name type="scientific">Lichenibacterium minor</name>
    <dbReference type="NCBI Taxonomy" id="2316528"/>
    <lineage>
        <taxon>Bacteria</taxon>
        <taxon>Pseudomonadati</taxon>
        <taxon>Pseudomonadota</taxon>
        <taxon>Alphaproteobacteria</taxon>
        <taxon>Hyphomicrobiales</taxon>
        <taxon>Lichenihabitantaceae</taxon>
        <taxon>Lichenibacterium</taxon>
    </lineage>
</organism>
<dbReference type="CDD" id="cd07720">
    <property type="entry name" value="OPHC2-like_MBL-fold"/>
    <property type="match status" value="1"/>
</dbReference>
<evidence type="ECO:0000256" key="4">
    <source>
        <dbReference type="ARBA" id="ARBA00022833"/>
    </source>
</evidence>
<feature type="domain" description="Metallo-beta-lactamase" evidence="5">
    <location>
        <begin position="50"/>
        <end position="252"/>
    </location>
</feature>
<keyword evidence="3 6" id="KW-0378">Hydrolase</keyword>
<gene>
    <name evidence="6" type="ORF">D3273_07900</name>
</gene>
<evidence type="ECO:0000256" key="3">
    <source>
        <dbReference type="ARBA" id="ARBA00022801"/>
    </source>
</evidence>
<dbReference type="InterPro" id="IPR051013">
    <property type="entry name" value="MBL_superfamily_lactonases"/>
</dbReference>
<evidence type="ECO:0000259" key="5">
    <source>
        <dbReference type="SMART" id="SM00849"/>
    </source>
</evidence>
<dbReference type="Gene3D" id="3.60.15.10">
    <property type="entry name" value="Ribonuclease Z/Hydroxyacylglutathione hydrolase-like"/>
    <property type="match status" value="1"/>
</dbReference>
<dbReference type="InterPro" id="IPR001279">
    <property type="entry name" value="Metallo-B-lactamas"/>
</dbReference>
<comment type="caution">
    <text evidence="6">The sequence shown here is derived from an EMBL/GenBank/DDBJ whole genome shotgun (WGS) entry which is preliminary data.</text>
</comment>
<keyword evidence="2" id="KW-0479">Metal-binding</keyword>
<evidence type="ECO:0000313" key="6">
    <source>
        <dbReference type="EMBL" id="RYC32688.1"/>
    </source>
</evidence>
<proteinExistence type="inferred from homology"/>
<evidence type="ECO:0000256" key="1">
    <source>
        <dbReference type="ARBA" id="ARBA00007749"/>
    </source>
</evidence>
<dbReference type="EMBL" id="QYBB01000006">
    <property type="protein sequence ID" value="RYC32688.1"/>
    <property type="molecule type" value="Genomic_DNA"/>
</dbReference>
<evidence type="ECO:0000313" key="7">
    <source>
        <dbReference type="Proteomes" id="UP000290759"/>
    </source>
</evidence>
<keyword evidence="4" id="KW-0862">Zinc</keyword>
<dbReference type="PANTHER" id="PTHR42978">
    <property type="entry name" value="QUORUM-QUENCHING LACTONASE YTNP-RELATED-RELATED"/>
    <property type="match status" value="1"/>
</dbReference>